<dbReference type="Proteomes" id="UP001499990">
    <property type="component" value="Unassembled WGS sequence"/>
</dbReference>
<protein>
    <submittedName>
        <fullName evidence="4">CsbD family protein</fullName>
    </submittedName>
</protein>
<feature type="compositionally biased region" description="Basic and acidic residues" evidence="2">
    <location>
        <begin position="9"/>
        <end position="22"/>
    </location>
</feature>
<evidence type="ECO:0000259" key="3">
    <source>
        <dbReference type="Pfam" id="PF05532"/>
    </source>
</evidence>
<evidence type="ECO:0000256" key="1">
    <source>
        <dbReference type="ARBA" id="ARBA00009129"/>
    </source>
</evidence>
<feature type="compositionally biased region" description="Basic and acidic residues" evidence="2">
    <location>
        <begin position="31"/>
        <end position="64"/>
    </location>
</feature>
<name>A0ABP6SJS8_9ACTN</name>
<reference evidence="5" key="1">
    <citation type="journal article" date="2019" name="Int. J. Syst. Evol. Microbiol.">
        <title>The Global Catalogue of Microorganisms (GCM) 10K type strain sequencing project: providing services to taxonomists for standard genome sequencing and annotation.</title>
        <authorList>
            <consortium name="The Broad Institute Genomics Platform"/>
            <consortium name="The Broad Institute Genome Sequencing Center for Infectious Disease"/>
            <person name="Wu L."/>
            <person name="Ma J."/>
        </authorList>
    </citation>
    <scope>NUCLEOTIDE SEQUENCE [LARGE SCALE GENOMIC DNA]</scope>
    <source>
        <strain evidence="5">JCM 9651</strain>
    </source>
</reference>
<comment type="similarity">
    <text evidence="1">Belongs to the UPF0337 (CsbD) family.</text>
</comment>
<feature type="region of interest" description="Disordered" evidence="2">
    <location>
        <begin position="1"/>
        <end position="64"/>
    </location>
</feature>
<keyword evidence="5" id="KW-1185">Reference proteome</keyword>
<dbReference type="EMBL" id="BAAAYL010000001">
    <property type="protein sequence ID" value="GAA3378691.1"/>
    <property type="molecule type" value="Genomic_DNA"/>
</dbReference>
<sequence>MSANKKIKAKAEQVKGKTKEGVGRALGNEEMTIKGHAEKSKGDLREAKEKAKGSARKVKDALEP</sequence>
<organism evidence="4 5">
    <name type="scientific">Streptomyces sannanensis</name>
    <dbReference type="NCBI Taxonomy" id="285536"/>
    <lineage>
        <taxon>Bacteria</taxon>
        <taxon>Bacillati</taxon>
        <taxon>Actinomycetota</taxon>
        <taxon>Actinomycetes</taxon>
        <taxon>Kitasatosporales</taxon>
        <taxon>Streptomycetaceae</taxon>
        <taxon>Streptomyces</taxon>
    </lineage>
</organism>
<evidence type="ECO:0000256" key="2">
    <source>
        <dbReference type="SAM" id="MobiDB-lite"/>
    </source>
</evidence>
<comment type="caution">
    <text evidence="4">The sequence shown here is derived from an EMBL/GenBank/DDBJ whole genome shotgun (WGS) entry which is preliminary data.</text>
</comment>
<dbReference type="InterPro" id="IPR008462">
    <property type="entry name" value="CsbD"/>
</dbReference>
<dbReference type="RefSeq" id="WP_345043293.1">
    <property type="nucleotide sequence ID" value="NZ_BAAAYL010000001.1"/>
</dbReference>
<dbReference type="Gene3D" id="1.10.1470.10">
    <property type="entry name" value="YjbJ"/>
    <property type="match status" value="1"/>
</dbReference>
<accession>A0ABP6SJS8</accession>
<dbReference type="InterPro" id="IPR036629">
    <property type="entry name" value="YjbJ_sf"/>
</dbReference>
<evidence type="ECO:0000313" key="5">
    <source>
        <dbReference type="Proteomes" id="UP001499990"/>
    </source>
</evidence>
<gene>
    <name evidence="4" type="ORF">GCM10020367_59220</name>
</gene>
<feature type="domain" description="CsbD-like" evidence="3">
    <location>
        <begin position="6"/>
        <end position="56"/>
    </location>
</feature>
<dbReference type="Pfam" id="PF05532">
    <property type="entry name" value="CsbD"/>
    <property type="match status" value="1"/>
</dbReference>
<evidence type="ECO:0000313" key="4">
    <source>
        <dbReference type="EMBL" id="GAA3378691.1"/>
    </source>
</evidence>
<proteinExistence type="inferred from homology"/>
<dbReference type="SUPFAM" id="SSF69047">
    <property type="entry name" value="Hypothetical protein YjbJ"/>
    <property type="match status" value="1"/>
</dbReference>